<dbReference type="RefSeq" id="WP_157569278.1">
    <property type="nucleotide sequence ID" value="NZ_WQKZ01000007.1"/>
</dbReference>
<feature type="domain" description="Serine aminopeptidase S33" evidence="1">
    <location>
        <begin position="21"/>
        <end position="66"/>
    </location>
</feature>
<accession>A0A7K1TL17</accession>
<dbReference type="InterPro" id="IPR022742">
    <property type="entry name" value="Hydrolase_4"/>
</dbReference>
<dbReference type="Gene3D" id="3.40.50.1820">
    <property type="entry name" value="alpha/beta hydrolase"/>
    <property type="match status" value="1"/>
</dbReference>
<dbReference type="SUPFAM" id="SSF53474">
    <property type="entry name" value="alpha/beta-Hydrolases"/>
    <property type="match status" value="1"/>
</dbReference>
<dbReference type="Proteomes" id="UP000441336">
    <property type="component" value="Unassembled WGS sequence"/>
</dbReference>
<dbReference type="AlphaFoldDB" id="A0A7K1TL17"/>
<organism evidence="2 3">
    <name type="scientific">Hymenobacter ginkgonis</name>
    <dbReference type="NCBI Taxonomy" id="2682976"/>
    <lineage>
        <taxon>Bacteria</taxon>
        <taxon>Pseudomonadati</taxon>
        <taxon>Bacteroidota</taxon>
        <taxon>Cytophagia</taxon>
        <taxon>Cytophagales</taxon>
        <taxon>Hymenobacteraceae</taxon>
        <taxon>Hymenobacter</taxon>
    </lineage>
</organism>
<reference evidence="2 3" key="1">
    <citation type="submission" date="2019-12" db="EMBL/GenBank/DDBJ databases">
        <title>Hymenobacter sp. HMF4947 Genome sequencing and assembly.</title>
        <authorList>
            <person name="Kang H."/>
            <person name="Cha I."/>
            <person name="Kim H."/>
            <person name="Joh K."/>
        </authorList>
    </citation>
    <scope>NUCLEOTIDE SEQUENCE [LARGE SCALE GENOMIC DNA]</scope>
    <source>
        <strain evidence="2 3">HMF4947</strain>
    </source>
</reference>
<keyword evidence="3" id="KW-1185">Reference proteome</keyword>
<dbReference type="InterPro" id="IPR029058">
    <property type="entry name" value="AB_hydrolase_fold"/>
</dbReference>
<evidence type="ECO:0000313" key="2">
    <source>
        <dbReference type="EMBL" id="MVN78801.1"/>
    </source>
</evidence>
<dbReference type="Pfam" id="PF12146">
    <property type="entry name" value="Hydrolase_4"/>
    <property type="match status" value="1"/>
</dbReference>
<evidence type="ECO:0000313" key="3">
    <source>
        <dbReference type="Proteomes" id="UP000441336"/>
    </source>
</evidence>
<comment type="caution">
    <text evidence="2">The sequence shown here is derived from an EMBL/GenBank/DDBJ whole genome shotgun (WGS) entry which is preliminary data.</text>
</comment>
<proteinExistence type="predicted"/>
<dbReference type="EMBL" id="WQKZ01000007">
    <property type="protein sequence ID" value="MVN78801.1"/>
    <property type="molecule type" value="Genomic_DNA"/>
</dbReference>
<protein>
    <recommendedName>
        <fullName evidence="1">Serine aminopeptidase S33 domain-containing protein</fullName>
    </recommendedName>
</protein>
<name>A0A7K1TL17_9BACT</name>
<evidence type="ECO:0000259" key="1">
    <source>
        <dbReference type="Pfam" id="PF12146"/>
    </source>
</evidence>
<gene>
    <name evidence="2" type="ORF">GO988_20910</name>
</gene>
<sequence>MRTKGYLAGLYYTLFEPTQLAKATLFLLHGMAEHHQRYAEFAQYLTTQGFAVLAYDQLGHGRTAQNDAERGFFT</sequence>